<reference evidence="3 4" key="1">
    <citation type="journal article" date="2014" name="Nat. Commun.">
        <title>Klebsormidium flaccidum genome reveals primary factors for plant terrestrial adaptation.</title>
        <authorList>
            <person name="Hori K."/>
            <person name="Maruyama F."/>
            <person name="Fujisawa T."/>
            <person name="Togashi T."/>
            <person name="Yamamoto N."/>
            <person name="Seo M."/>
            <person name="Sato S."/>
            <person name="Yamada T."/>
            <person name="Mori H."/>
            <person name="Tajima N."/>
            <person name="Moriyama T."/>
            <person name="Ikeuchi M."/>
            <person name="Watanabe M."/>
            <person name="Wada H."/>
            <person name="Kobayashi K."/>
            <person name="Saito M."/>
            <person name="Masuda T."/>
            <person name="Sasaki-Sekimoto Y."/>
            <person name="Mashiguchi K."/>
            <person name="Awai K."/>
            <person name="Shimojima M."/>
            <person name="Masuda S."/>
            <person name="Iwai M."/>
            <person name="Nobusawa T."/>
            <person name="Narise T."/>
            <person name="Kondo S."/>
            <person name="Saito H."/>
            <person name="Sato R."/>
            <person name="Murakawa M."/>
            <person name="Ihara Y."/>
            <person name="Oshima-Yamada Y."/>
            <person name="Ohtaka K."/>
            <person name="Satoh M."/>
            <person name="Sonobe K."/>
            <person name="Ishii M."/>
            <person name="Ohtani R."/>
            <person name="Kanamori-Sato M."/>
            <person name="Honoki R."/>
            <person name="Miyazaki D."/>
            <person name="Mochizuki H."/>
            <person name="Umetsu J."/>
            <person name="Higashi K."/>
            <person name="Shibata D."/>
            <person name="Kamiya Y."/>
            <person name="Sato N."/>
            <person name="Nakamura Y."/>
            <person name="Tabata S."/>
            <person name="Ida S."/>
            <person name="Kurokawa K."/>
            <person name="Ohta H."/>
        </authorList>
    </citation>
    <scope>NUCLEOTIDE SEQUENCE [LARGE SCALE GENOMIC DNA]</scope>
    <source>
        <strain evidence="3 4">NIES-2285</strain>
    </source>
</reference>
<dbReference type="GO" id="GO:0005381">
    <property type="term" value="F:iron ion transmembrane transporter activity"/>
    <property type="evidence" value="ECO:0000318"/>
    <property type="project" value="GO_Central"/>
</dbReference>
<evidence type="ECO:0000313" key="4">
    <source>
        <dbReference type="Proteomes" id="UP000054558"/>
    </source>
</evidence>
<sequence>MATSVARAPLAPWASSHMQAQTGGDNVRREVGFCVLAKSSRTRQSLHVCTRSSFNGRQIKRSCKPYSQPVAGRTVTSASLGNFFNRSDEKPEASAPPYFEDAEQDRVRQSVAIRLKRAASEFRRWGNWGFWVQLVTAVVSAVILAFSVAITGQATNAISAYLTAGGIVAAFISVFNFFRFSRLARTFEESAENPDKAPSRAAVIKKLSNGLILNMVGLAATLLGAQATVGLLVAKALTSQSQPYLANTPQGFSPVLALDVFLVQASFNVVTAHFFGLLFQLLLLRSTTTSPPPPESVIPKPA</sequence>
<feature type="transmembrane region" description="Helical" evidence="2">
    <location>
        <begin position="211"/>
        <end position="234"/>
    </location>
</feature>
<evidence type="ECO:0000313" key="3">
    <source>
        <dbReference type="EMBL" id="GAQ89666.1"/>
    </source>
</evidence>
<dbReference type="GO" id="GO:0045037">
    <property type="term" value="P:protein import into chloroplast stroma"/>
    <property type="evidence" value="ECO:0000318"/>
    <property type="project" value="GO_Central"/>
</dbReference>
<dbReference type="GO" id="GO:0031897">
    <property type="term" value="C:Tic complex"/>
    <property type="evidence" value="ECO:0000318"/>
    <property type="project" value="GO_Central"/>
</dbReference>
<dbReference type="OrthoDB" id="5900at2759"/>
<dbReference type="GO" id="GO:0005375">
    <property type="term" value="F:copper ion transmembrane transporter activity"/>
    <property type="evidence" value="ECO:0000318"/>
    <property type="project" value="GO_Central"/>
</dbReference>
<feature type="transmembrane region" description="Helical" evidence="2">
    <location>
        <begin position="261"/>
        <end position="284"/>
    </location>
</feature>
<protein>
    <submittedName>
        <fullName evidence="3">Chloroplast import appara</fullName>
    </submittedName>
</protein>
<dbReference type="Proteomes" id="UP000054558">
    <property type="component" value="Unassembled WGS sequence"/>
</dbReference>
<feature type="transmembrane region" description="Helical" evidence="2">
    <location>
        <begin position="130"/>
        <end position="152"/>
    </location>
</feature>
<dbReference type="STRING" id="105231.A0A1Y1ILL9"/>
<keyword evidence="2" id="KW-1133">Transmembrane helix</keyword>
<keyword evidence="2" id="KW-0472">Membrane</keyword>
<dbReference type="PANTHER" id="PTHR34548:SF2">
    <property type="entry name" value="PROTEIN TIC 21, CHLOROPLASTIC"/>
    <property type="match status" value="1"/>
</dbReference>
<gene>
    <name evidence="3" type="ORF">KFL_005480100</name>
</gene>
<organism evidence="3 4">
    <name type="scientific">Klebsormidium nitens</name>
    <name type="common">Green alga</name>
    <name type="synonym">Ulothrix nitens</name>
    <dbReference type="NCBI Taxonomy" id="105231"/>
    <lineage>
        <taxon>Eukaryota</taxon>
        <taxon>Viridiplantae</taxon>
        <taxon>Streptophyta</taxon>
        <taxon>Klebsormidiophyceae</taxon>
        <taxon>Klebsormidiales</taxon>
        <taxon>Klebsormidiaceae</taxon>
        <taxon>Klebsormidium</taxon>
    </lineage>
</organism>
<keyword evidence="4" id="KW-1185">Reference proteome</keyword>
<dbReference type="EMBL" id="DF237497">
    <property type="protein sequence ID" value="GAQ89666.1"/>
    <property type="molecule type" value="Genomic_DNA"/>
</dbReference>
<dbReference type="OMA" id="GIFWAVC"/>
<accession>A0A1Y1ILL9</accession>
<dbReference type="Pfam" id="PF12263">
    <property type="entry name" value="DUF3611"/>
    <property type="match status" value="1"/>
</dbReference>
<feature type="transmembrane region" description="Helical" evidence="2">
    <location>
        <begin position="158"/>
        <end position="178"/>
    </location>
</feature>
<evidence type="ECO:0000256" key="2">
    <source>
        <dbReference type="SAM" id="Phobius"/>
    </source>
</evidence>
<feature type="region of interest" description="Disordered" evidence="1">
    <location>
        <begin position="1"/>
        <end position="22"/>
    </location>
</feature>
<dbReference type="AlphaFoldDB" id="A0A1Y1ILL9"/>
<dbReference type="PANTHER" id="PTHR34548">
    <property type="entry name" value="PROTEIN TIC 21, CHLOROPLASTIC"/>
    <property type="match status" value="1"/>
</dbReference>
<name>A0A1Y1ILL9_KLENI</name>
<keyword evidence="2" id="KW-0812">Transmembrane</keyword>
<proteinExistence type="predicted"/>
<dbReference type="InterPro" id="IPR022051">
    <property type="entry name" value="DUF3611"/>
</dbReference>
<evidence type="ECO:0000256" key="1">
    <source>
        <dbReference type="SAM" id="MobiDB-lite"/>
    </source>
</evidence>